<dbReference type="InterPro" id="IPR001647">
    <property type="entry name" value="HTH_TetR"/>
</dbReference>
<dbReference type="AlphaFoldDB" id="A0A346NJA6"/>
<gene>
    <name evidence="6" type="ORF">D0Y50_04020</name>
</gene>
<dbReference type="PANTHER" id="PTHR47506">
    <property type="entry name" value="TRANSCRIPTIONAL REGULATORY PROTEIN"/>
    <property type="match status" value="1"/>
</dbReference>
<dbReference type="Pfam" id="PF21993">
    <property type="entry name" value="TetR_C_13_2"/>
    <property type="match status" value="1"/>
</dbReference>
<reference evidence="6 7" key="1">
    <citation type="submission" date="2018-08" db="EMBL/GenBank/DDBJ databases">
        <title>Salinimonas sediminis sp. nov., a piezophilic bacterium isolated from a deep-sea sediment sample from the New Britain Trench.</title>
        <authorList>
            <person name="Cao J."/>
        </authorList>
    </citation>
    <scope>NUCLEOTIDE SEQUENCE [LARGE SCALE GENOMIC DNA]</scope>
    <source>
        <strain evidence="6 7">N102</strain>
    </source>
</reference>
<dbReference type="SUPFAM" id="SSF46689">
    <property type="entry name" value="Homeodomain-like"/>
    <property type="match status" value="1"/>
</dbReference>
<dbReference type="Proteomes" id="UP000262073">
    <property type="component" value="Chromosome"/>
</dbReference>
<feature type="DNA-binding region" description="H-T-H motif" evidence="4">
    <location>
        <begin position="29"/>
        <end position="48"/>
    </location>
</feature>
<protein>
    <submittedName>
        <fullName evidence="6">TetR/AcrR family transcriptional regulator</fullName>
    </submittedName>
</protein>
<organism evidence="6 7">
    <name type="scientific">Salinimonas sediminis</name>
    <dbReference type="NCBI Taxonomy" id="2303538"/>
    <lineage>
        <taxon>Bacteria</taxon>
        <taxon>Pseudomonadati</taxon>
        <taxon>Pseudomonadota</taxon>
        <taxon>Gammaproteobacteria</taxon>
        <taxon>Alteromonadales</taxon>
        <taxon>Alteromonadaceae</taxon>
        <taxon>Alteromonas/Salinimonas group</taxon>
        <taxon>Salinimonas</taxon>
    </lineage>
</organism>
<evidence type="ECO:0000256" key="1">
    <source>
        <dbReference type="ARBA" id="ARBA00023015"/>
    </source>
</evidence>
<feature type="domain" description="HTH tetR-type" evidence="5">
    <location>
        <begin position="6"/>
        <end position="66"/>
    </location>
</feature>
<evidence type="ECO:0000256" key="4">
    <source>
        <dbReference type="PROSITE-ProRule" id="PRU00335"/>
    </source>
</evidence>
<dbReference type="PROSITE" id="PS50977">
    <property type="entry name" value="HTH_TETR_2"/>
    <property type="match status" value="1"/>
</dbReference>
<keyword evidence="7" id="KW-1185">Reference proteome</keyword>
<dbReference type="EMBL" id="CP031769">
    <property type="protein sequence ID" value="AXR05613.1"/>
    <property type="molecule type" value="Genomic_DNA"/>
</dbReference>
<dbReference type="PANTHER" id="PTHR47506:SF3">
    <property type="entry name" value="HTH-TYPE TRANSCRIPTIONAL REGULATOR LMRA"/>
    <property type="match status" value="1"/>
</dbReference>
<proteinExistence type="predicted"/>
<dbReference type="InterPro" id="IPR036271">
    <property type="entry name" value="Tet_transcr_reg_TetR-rel_C_sf"/>
</dbReference>
<dbReference type="OrthoDB" id="4541465at2"/>
<keyword evidence="1" id="KW-0805">Transcription regulation</keyword>
<dbReference type="InterPro" id="IPR054156">
    <property type="entry name" value="YxaF_TetR_C"/>
</dbReference>
<sequence length="191" mass="21105">MSKNSAENRKRVIETAATILSTRGLKGVSIREVSKLANAPLGSTYHHFPDGKVQIVTEAIEWAGEQAAITMKNCLTSDAKNGLLLFLQQWYERVRSSAFRQGCPIVAAAIEASQNEHEEHVRTAIADVFGRWQKILIEHFLSQGKTVEYSKSLALTTISCIEGAVILCRGYQNMEPFDAIINTLPLIISSD</sequence>
<dbReference type="KEGG" id="salm:D0Y50_04020"/>
<accession>A0A346NJA6</accession>
<evidence type="ECO:0000256" key="3">
    <source>
        <dbReference type="ARBA" id="ARBA00023163"/>
    </source>
</evidence>
<dbReference type="Gene3D" id="1.10.357.10">
    <property type="entry name" value="Tetracycline Repressor, domain 2"/>
    <property type="match status" value="1"/>
</dbReference>
<dbReference type="SUPFAM" id="SSF48498">
    <property type="entry name" value="Tetracyclin repressor-like, C-terminal domain"/>
    <property type="match status" value="1"/>
</dbReference>
<evidence type="ECO:0000313" key="7">
    <source>
        <dbReference type="Proteomes" id="UP000262073"/>
    </source>
</evidence>
<name>A0A346NJA6_9ALTE</name>
<keyword evidence="3" id="KW-0804">Transcription</keyword>
<dbReference type="RefSeq" id="WP_108567968.1">
    <property type="nucleotide sequence ID" value="NZ_CP031769.1"/>
</dbReference>
<evidence type="ECO:0000256" key="2">
    <source>
        <dbReference type="ARBA" id="ARBA00023125"/>
    </source>
</evidence>
<keyword evidence="2 4" id="KW-0238">DNA-binding</keyword>
<evidence type="ECO:0000313" key="6">
    <source>
        <dbReference type="EMBL" id="AXR05613.1"/>
    </source>
</evidence>
<dbReference type="InterPro" id="IPR009057">
    <property type="entry name" value="Homeodomain-like_sf"/>
</dbReference>
<evidence type="ECO:0000259" key="5">
    <source>
        <dbReference type="PROSITE" id="PS50977"/>
    </source>
</evidence>
<dbReference type="GO" id="GO:0003677">
    <property type="term" value="F:DNA binding"/>
    <property type="evidence" value="ECO:0007669"/>
    <property type="project" value="UniProtKB-UniRule"/>
</dbReference>